<dbReference type="InterPro" id="IPR045169">
    <property type="entry name" value="NO2/SO3_Rdtase_4Fe4S_prot"/>
</dbReference>
<dbReference type="InterPro" id="IPR006067">
    <property type="entry name" value="NO2/SO3_Rdtase_4Fe4S_dom"/>
</dbReference>
<keyword evidence="5" id="KW-0408">Iron</keyword>
<dbReference type="InterPro" id="IPR045854">
    <property type="entry name" value="NO2/SO3_Rdtase_4Fe4S_sf"/>
</dbReference>
<dbReference type="Pfam" id="PF03460">
    <property type="entry name" value="NIR_SIR_ferr"/>
    <property type="match status" value="1"/>
</dbReference>
<keyword evidence="2" id="KW-0004">4Fe-4S</keyword>
<feature type="domain" description="4Fe-4S ferredoxin-type" evidence="8">
    <location>
        <begin position="268"/>
        <end position="296"/>
    </location>
</feature>
<keyword evidence="9" id="KW-0560">Oxidoreductase</keyword>
<dbReference type="PROSITE" id="PS51379">
    <property type="entry name" value="4FE4S_FER_2"/>
    <property type="match status" value="1"/>
</dbReference>
<comment type="catalytic activity">
    <reaction evidence="7">
        <text>hydrogen sulfide + 6 oxidized [2Fe-2S]-[ferredoxin] + 3 H2O = sulfite + 6 reduced [2Fe-2S]-[ferredoxin] + 7 H(+)</text>
        <dbReference type="Rhea" id="RHEA:23132"/>
        <dbReference type="Rhea" id="RHEA-COMP:10000"/>
        <dbReference type="Rhea" id="RHEA-COMP:10001"/>
        <dbReference type="ChEBI" id="CHEBI:15377"/>
        <dbReference type="ChEBI" id="CHEBI:15378"/>
        <dbReference type="ChEBI" id="CHEBI:17359"/>
        <dbReference type="ChEBI" id="CHEBI:29919"/>
        <dbReference type="ChEBI" id="CHEBI:33737"/>
        <dbReference type="ChEBI" id="CHEBI:33738"/>
        <dbReference type="EC" id="1.8.7.1"/>
    </reaction>
</comment>
<dbReference type="SUPFAM" id="SSF56014">
    <property type="entry name" value="Nitrite and sulphite reductase 4Fe-4S domain-like"/>
    <property type="match status" value="1"/>
</dbReference>
<dbReference type="EMBL" id="JASJEU010000012">
    <property type="protein sequence ID" value="MDJ1650312.1"/>
    <property type="molecule type" value="Genomic_DNA"/>
</dbReference>
<dbReference type="PANTHER" id="PTHR11493:SF54">
    <property type="entry name" value="ANAEROBIC SULFITE REDUCTASE SUBUNIT C"/>
    <property type="match status" value="1"/>
</dbReference>
<evidence type="ECO:0000256" key="4">
    <source>
        <dbReference type="ARBA" id="ARBA00022784"/>
    </source>
</evidence>
<dbReference type="NCBIfam" id="TIGR02064">
    <property type="entry name" value="dsrA"/>
    <property type="match status" value="1"/>
</dbReference>
<dbReference type="RefSeq" id="WP_283831665.1">
    <property type="nucleotide sequence ID" value="NZ_JASJEU010000012.1"/>
</dbReference>
<dbReference type="InterPro" id="IPR017896">
    <property type="entry name" value="4Fe4S_Fe-S-bd"/>
</dbReference>
<evidence type="ECO:0000313" key="9">
    <source>
        <dbReference type="EMBL" id="MDJ1650312.1"/>
    </source>
</evidence>
<evidence type="ECO:0000256" key="6">
    <source>
        <dbReference type="ARBA" id="ARBA00023014"/>
    </source>
</evidence>
<dbReference type="GO" id="GO:0016491">
    <property type="term" value="F:oxidoreductase activity"/>
    <property type="evidence" value="ECO:0007669"/>
    <property type="project" value="UniProtKB-KW"/>
</dbReference>
<dbReference type="SUPFAM" id="SSF55124">
    <property type="entry name" value="Nitrite/Sulfite reductase N-terminal domain-like"/>
    <property type="match status" value="1"/>
</dbReference>
<evidence type="ECO:0000256" key="5">
    <source>
        <dbReference type="ARBA" id="ARBA00023004"/>
    </source>
</evidence>
<protein>
    <recommendedName>
        <fullName evidence="1">assimilatory sulfite reductase (ferredoxin)</fullName>
        <ecNumber evidence="1">1.8.7.1</ecNumber>
    </recommendedName>
</protein>
<evidence type="ECO:0000256" key="7">
    <source>
        <dbReference type="ARBA" id="ARBA00049518"/>
    </source>
</evidence>
<reference evidence="9 10" key="1">
    <citation type="submission" date="2023-05" db="EMBL/GenBank/DDBJ databases">
        <title>Gordonibacter KGMB12511T sp. nov., isolated from faeces of healthy Korean.</title>
        <authorList>
            <person name="Kim H.S."/>
            <person name="Kim J.-S."/>
            <person name="Suh M.K."/>
            <person name="Eom M.K."/>
            <person name="Do H.E."/>
            <person name="Lee J.-S."/>
        </authorList>
    </citation>
    <scope>NUCLEOTIDE SEQUENCE [LARGE SCALE GENOMIC DNA]</scope>
    <source>
        <strain evidence="9 10">KGMB12511</strain>
    </source>
</reference>
<dbReference type="InterPro" id="IPR005117">
    <property type="entry name" value="NiRdtase/SiRdtase_haem-b_fer"/>
</dbReference>
<keyword evidence="3" id="KW-0479">Metal-binding</keyword>
<dbReference type="Gene3D" id="3.30.413.10">
    <property type="entry name" value="Sulfite Reductase Hemoprotein, domain 1"/>
    <property type="match status" value="1"/>
</dbReference>
<dbReference type="EC" id="1.8.7.1" evidence="1"/>
<evidence type="ECO:0000259" key="8">
    <source>
        <dbReference type="PROSITE" id="PS51379"/>
    </source>
</evidence>
<dbReference type="InterPro" id="IPR036136">
    <property type="entry name" value="Nit/Sulf_reduc_fer-like_dom_sf"/>
</dbReference>
<proteinExistence type="predicted"/>
<accession>A0ABT7DM31</accession>
<keyword evidence="4" id="KW-0883">Thioether bond</keyword>
<comment type="caution">
    <text evidence="9">The sequence shown here is derived from an EMBL/GenBank/DDBJ whole genome shotgun (WGS) entry which is preliminary data.</text>
</comment>
<dbReference type="Gene3D" id="3.30.70.20">
    <property type="match status" value="1"/>
</dbReference>
<dbReference type="Gene3D" id="3.30.70.2500">
    <property type="match status" value="1"/>
</dbReference>
<keyword evidence="10" id="KW-1185">Reference proteome</keyword>
<gene>
    <name evidence="9" type="primary">dsrA</name>
    <name evidence="9" type="ORF">QNJ86_05835</name>
</gene>
<evidence type="ECO:0000256" key="3">
    <source>
        <dbReference type="ARBA" id="ARBA00022723"/>
    </source>
</evidence>
<evidence type="ECO:0000256" key="2">
    <source>
        <dbReference type="ARBA" id="ARBA00022485"/>
    </source>
</evidence>
<dbReference type="SUPFAM" id="SSF54862">
    <property type="entry name" value="4Fe-4S ferredoxins"/>
    <property type="match status" value="1"/>
</dbReference>
<dbReference type="Proteomes" id="UP001232750">
    <property type="component" value="Unassembled WGS sequence"/>
</dbReference>
<dbReference type="PANTHER" id="PTHR11493">
    <property type="entry name" value="SULFITE REDUCTASE [NADPH] SUBUNIT BETA-RELATED"/>
    <property type="match status" value="1"/>
</dbReference>
<sequence length="406" mass="45588">MDENSKTPQLDELENGPWPSFVTEIKKSAEKNAMSADLLGVLERSYEDKIGHWKHGGIVGVKGYGGGVVGRYTDLPEEFPNVAEFHTMRVASPSGWFYTTDALRTICDIWERHGSGITNMHGSTGDLILLGMKTEELQPTFNELAENGFDLGGSGSDLRSPSCCCGPGRCEYACYDTLDMCYDITQEFQDELHRPMWPYKSKIKMSGCANDCVAAAARADISVIGTWRDSLIIDQDEVKKYVEEGLDIREAVVDRCPTRCLTYDDATGELSVNAAECTRCMHCINVMCKAIKQGEEKGATILLGAKSTIVKSAFMSWVLVPFMKMEAPYDEFKDLVNRIWDWWDENGKTRERVGETVYRIGMGKFLREVGLEAVPQMVYRPRANPYVFWPQEEIFKEAAGQDAEEN</sequence>
<dbReference type="Pfam" id="PF01077">
    <property type="entry name" value="NIR_SIR"/>
    <property type="match status" value="1"/>
</dbReference>
<evidence type="ECO:0000256" key="1">
    <source>
        <dbReference type="ARBA" id="ARBA00012353"/>
    </source>
</evidence>
<dbReference type="InterPro" id="IPR011806">
    <property type="entry name" value="DsrA"/>
</dbReference>
<organism evidence="9 10">
    <name type="scientific">Gordonibacter faecis</name>
    <dbReference type="NCBI Taxonomy" id="3047475"/>
    <lineage>
        <taxon>Bacteria</taxon>
        <taxon>Bacillati</taxon>
        <taxon>Actinomycetota</taxon>
        <taxon>Coriobacteriia</taxon>
        <taxon>Eggerthellales</taxon>
        <taxon>Eggerthellaceae</taxon>
        <taxon>Gordonibacter</taxon>
    </lineage>
</organism>
<evidence type="ECO:0000313" key="10">
    <source>
        <dbReference type="Proteomes" id="UP001232750"/>
    </source>
</evidence>
<keyword evidence="6" id="KW-0411">Iron-sulfur</keyword>
<name>A0ABT7DM31_9ACTN</name>
<dbReference type="Gene3D" id="6.10.140.1420">
    <property type="match status" value="1"/>
</dbReference>